<dbReference type="Proteomes" id="UP000023435">
    <property type="component" value="Unassembled WGS sequence"/>
</dbReference>
<evidence type="ECO:0000313" key="2">
    <source>
        <dbReference type="EMBL" id="KWS02539.1"/>
    </source>
</evidence>
<protein>
    <submittedName>
        <fullName evidence="2">Microcystin dependent protein</fullName>
    </submittedName>
</protein>
<proteinExistence type="predicted"/>
<keyword evidence="3" id="KW-1185">Reference proteome</keyword>
<dbReference type="InterPro" id="IPR011083">
    <property type="entry name" value="Phage_tail_collar_dom"/>
</dbReference>
<accession>A0A108U4R8</accession>
<sequence length="181" mass="18951">MTEPFIGQIQIFGFNFAPRGWAACNGATLTIQQNTALFALLGTQYGGNGQSTFQLPNFANRAVDSATLPTTPPPPGLTQRSIGETFGSNSVTLTTQEMPSHTHGVNISNQQVATKKAASPSAGNALGSPNANAFVAGTAANAQFSPTLVLPTGNNQPHENRQPYLAMNFCIALQGIFPSFP</sequence>
<organism evidence="2 3">
    <name type="scientific">Lysobacter capsici AZ78</name>
    <dbReference type="NCBI Taxonomy" id="1444315"/>
    <lineage>
        <taxon>Bacteria</taxon>
        <taxon>Pseudomonadati</taxon>
        <taxon>Pseudomonadota</taxon>
        <taxon>Gammaproteobacteria</taxon>
        <taxon>Lysobacterales</taxon>
        <taxon>Lysobacteraceae</taxon>
        <taxon>Lysobacter</taxon>
    </lineage>
</organism>
<feature type="domain" description="Phage tail collar" evidence="1">
    <location>
        <begin position="7"/>
        <end position="62"/>
    </location>
</feature>
<reference evidence="2 3" key="1">
    <citation type="journal article" date="2014" name="Genome Announc.">
        <title>Draft Genome Sequence of Lysobacter capsici AZ78, a Bacterium Antagonistic to Plant-Pathogenic Oomycetes.</title>
        <authorList>
            <person name="Puopolo G."/>
            <person name="Sonego P."/>
            <person name="Engelen K."/>
            <person name="Pertot I."/>
        </authorList>
    </citation>
    <scope>NUCLEOTIDE SEQUENCE [LARGE SCALE GENOMIC DNA]</scope>
    <source>
        <strain evidence="2 3">AZ78</strain>
    </source>
</reference>
<dbReference type="RefSeq" id="WP_036108612.1">
    <property type="nucleotide sequence ID" value="NZ_JAJA02000001.1"/>
</dbReference>
<dbReference type="SUPFAM" id="SSF88874">
    <property type="entry name" value="Receptor-binding domain of short tail fibre protein gp12"/>
    <property type="match status" value="1"/>
</dbReference>
<dbReference type="EMBL" id="JAJA02000001">
    <property type="protein sequence ID" value="KWS02539.1"/>
    <property type="molecule type" value="Genomic_DNA"/>
</dbReference>
<dbReference type="Pfam" id="PF07484">
    <property type="entry name" value="Collar"/>
    <property type="match status" value="1"/>
</dbReference>
<evidence type="ECO:0000259" key="1">
    <source>
        <dbReference type="Pfam" id="PF07484"/>
    </source>
</evidence>
<name>A0A108U4R8_9GAMM</name>
<evidence type="ECO:0000313" key="3">
    <source>
        <dbReference type="Proteomes" id="UP000023435"/>
    </source>
</evidence>
<dbReference type="Gene3D" id="3.90.1340.10">
    <property type="entry name" value="Phage tail collar domain"/>
    <property type="match status" value="1"/>
</dbReference>
<dbReference type="InterPro" id="IPR037053">
    <property type="entry name" value="Phage_tail_collar_dom_sf"/>
</dbReference>
<gene>
    <name evidence="2" type="ORF">AZ78_0083</name>
</gene>
<comment type="caution">
    <text evidence="2">The sequence shown here is derived from an EMBL/GenBank/DDBJ whole genome shotgun (WGS) entry which is preliminary data.</text>
</comment>
<dbReference type="AlphaFoldDB" id="A0A108U4R8"/>
<dbReference type="OrthoDB" id="9810174at2"/>